<keyword evidence="2" id="KW-1185">Reference proteome</keyword>
<reference evidence="1 2" key="1">
    <citation type="submission" date="2021-07" db="EMBL/GenBank/DDBJ databases">
        <authorList>
            <person name="Palmer J.M."/>
        </authorList>
    </citation>
    <scope>NUCLEOTIDE SEQUENCE [LARGE SCALE GENOMIC DNA]</scope>
    <source>
        <strain evidence="1 2">AT_MEX2019</strain>
        <tissue evidence="1">Muscle</tissue>
    </source>
</reference>
<comment type="caution">
    <text evidence="1">The sequence shown here is derived from an EMBL/GenBank/DDBJ whole genome shotgun (WGS) entry which is preliminary data.</text>
</comment>
<evidence type="ECO:0000313" key="1">
    <source>
        <dbReference type="EMBL" id="MED6240444.1"/>
    </source>
</evidence>
<evidence type="ECO:0000313" key="2">
    <source>
        <dbReference type="Proteomes" id="UP001345963"/>
    </source>
</evidence>
<dbReference type="EMBL" id="JAHUTI010024214">
    <property type="protein sequence ID" value="MED6240444.1"/>
    <property type="molecule type" value="Genomic_DNA"/>
</dbReference>
<organism evidence="1 2">
    <name type="scientific">Ataeniobius toweri</name>
    <dbReference type="NCBI Taxonomy" id="208326"/>
    <lineage>
        <taxon>Eukaryota</taxon>
        <taxon>Metazoa</taxon>
        <taxon>Chordata</taxon>
        <taxon>Craniata</taxon>
        <taxon>Vertebrata</taxon>
        <taxon>Euteleostomi</taxon>
        <taxon>Actinopterygii</taxon>
        <taxon>Neopterygii</taxon>
        <taxon>Teleostei</taxon>
        <taxon>Neoteleostei</taxon>
        <taxon>Acanthomorphata</taxon>
        <taxon>Ovalentaria</taxon>
        <taxon>Atherinomorphae</taxon>
        <taxon>Cyprinodontiformes</taxon>
        <taxon>Goodeidae</taxon>
        <taxon>Ataeniobius</taxon>
    </lineage>
</organism>
<dbReference type="Proteomes" id="UP001345963">
    <property type="component" value="Unassembled WGS sequence"/>
</dbReference>
<proteinExistence type="predicted"/>
<name>A0ABU7ASS8_9TELE</name>
<protein>
    <submittedName>
        <fullName evidence="1">Uncharacterized protein</fullName>
    </submittedName>
</protein>
<sequence length="69" mass="7344">MKATLFLLEEPPSLQPGADIPGKAEKSDPWMLVLGVASRAFSTYGAGLSSESPPPHSLMKGCCRVLKKD</sequence>
<gene>
    <name evidence="1" type="ORF">ATANTOWER_021240</name>
</gene>
<accession>A0ABU7ASS8</accession>